<reference evidence="1 2" key="1">
    <citation type="submission" date="2016-03" db="EMBL/GenBank/DDBJ databases">
        <title>The draft genome sequence of Fonsecaea nubica causative agent of cutaneous subcutaneous infection in human host.</title>
        <authorList>
            <person name="Costa F."/>
            <person name="Sybren D.H."/>
            <person name="Raittz R.T."/>
            <person name="Weiss V.A."/>
            <person name="Leao A.C."/>
            <person name="Gomes R."/>
            <person name="De Souza E.M."/>
            <person name="Pedrosa F.O."/>
            <person name="Steffens M.B."/>
            <person name="Bombassaro A."/>
            <person name="Tadra-Sfeir M.Z."/>
            <person name="Moreno L.F."/>
            <person name="Najafzadeh M.J."/>
            <person name="Felipe M.S."/>
            <person name="Teixeira M."/>
            <person name="Sun J."/>
            <person name="Xi L."/>
            <person name="Castro M.A."/>
            <person name="Vicente V.A."/>
        </authorList>
    </citation>
    <scope>NUCLEOTIDE SEQUENCE [LARGE SCALE GENOMIC DNA]</scope>
    <source>
        <strain evidence="1 2">CBS 269.64</strain>
    </source>
</reference>
<sequence length="112" mass="12719">MYHLVDIEHSGRQETFDVPDKVGQWFLLAIDSMFNNAVPFDWHQTSDVRAQTGSSIEGKLEPELLIQEFRLRDSGALCSDETDFGVYQIEVATVWMKTDRKGTESAMTTSSQ</sequence>
<dbReference type="Proteomes" id="UP000185904">
    <property type="component" value="Unassembled WGS sequence"/>
</dbReference>
<proteinExistence type="predicted"/>
<accession>A0A178CP49</accession>
<protein>
    <submittedName>
        <fullName evidence="1">Uncharacterized protein</fullName>
    </submittedName>
</protein>
<name>A0A178CP49_9EURO</name>
<dbReference type="AlphaFoldDB" id="A0A178CP49"/>
<gene>
    <name evidence="1" type="ORF">AYO20_08282</name>
</gene>
<dbReference type="EMBL" id="LVCJ01000064">
    <property type="protein sequence ID" value="OAL31227.1"/>
    <property type="molecule type" value="Genomic_DNA"/>
</dbReference>
<evidence type="ECO:0000313" key="1">
    <source>
        <dbReference type="EMBL" id="OAL31227.1"/>
    </source>
</evidence>
<organism evidence="1 2">
    <name type="scientific">Fonsecaea nubica</name>
    <dbReference type="NCBI Taxonomy" id="856822"/>
    <lineage>
        <taxon>Eukaryota</taxon>
        <taxon>Fungi</taxon>
        <taxon>Dikarya</taxon>
        <taxon>Ascomycota</taxon>
        <taxon>Pezizomycotina</taxon>
        <taxon>Eurotiomycetes</taxon>
        <taxon>Chaetothyriomycetidae</taxon>
        <taxon>Chaetothyriales</taxon>
        <taxon>Herpotrichiellaceae</taxon>
        <taxon>Fonsecaea</taxon>
    </lineage>
</organism>
<dbReference type="RefSeq" id="XP_022497419.1">
    <property type="nucleotide sequence ID" value="XM_022646561.1"/>
</dbReference>
<keyword evidence="2" id="KW-1185">Reference proteome</keyword>
<comment type="caution">
    <text evidence="1">The sequence shown here is derived from an EMBL/GenBank/DDBJ whole genome shotgun (WGS) entry which is preliminary data.</text>
</comment>
<evidence type="ECO:0000313" key="2">
    <source>
        <dbReference type="Proteomes" id="UP000185904"/>
    </source>
</evidence>
<dbReference type="GeneID" id="34591688"/>